<name>A0A3G9JM96_9FIRM</name>
<dbReference type="InterPro" id="IPR012337">
    <property type="entry name" value="RNaseH-like_sf"/>
</dbReference>
<dbReference type="GO" id="GO:0006313">
    <property type="term" value="P:DNA transposition"/>
    <property type="evidence" value="ECO:0007669"/>
    <property type="project" value="InterPro"/>
</dbReference>
<dbReference type="SUPFAM" id="SSF53098">
    <property type="entry name" value="Ribonuclease H-like"/>
    <property type="match status" value="1"/>
</dbReference>
<dbReference type="KEGG" id="ebm:SG0102_22980"/>
<evidence type="ECO:0000313" key="2">
    <source>
        <dbReference type="EMBL" id="BBH25318.1"/>
    </source>
</evidence>
<dbReference type="EMBL" id="AP019309">
    <property type="protein sequence ID" value="BBH27321.1"/>
    <property type="molecule type" value="Genomic_DNA"/>
</dbReference>
<protein>
    <recommendedName>
        <fullName evidence="1">Transposase IS4-like domain-containing protein</fullName>
    </recommendedName>
</protein>
<gene>
    <name evidence="2" type="ORF">SG0102_02520</name>
    <name evidence="3" type="ORF">SG0102_07910</name>
    <name evidence="4" type="ORF">SG0102_08070</name>
    <name evidence="5" type="ORF">SG0102_18780</name>
    <name evidence="6" type="ORF">SG0102_22550</name>
    <name evidence="7" type="ORF">SG0102_22980</name>
</gene>
<accession>A0A3G9JM96</accession>
<dbReference type="AlphaFoldDB" id="A0A3G9JM96"/>
<dbReference type="KEGG" id="ebm:SG0102_08070"/>
<dbReference type="KEGG" id="ebm:SG0102_18780"/>
<organism evidence="2 8">
    <name type="scientific">Intestinibaculum porci</name>
    <dbReference type="NCBI Taxonomy" id="2487118"/>
    <lineage>
        <taxon>Bacteria</taxon>
        <taxon>Bacillati</taxon>
        <taxon>Bacillota</taxon>
        <taxon>Erysipelotrichia</taxon>
        <taxon>Erysipelotrichales</taxon>
        <taxon>Erysipelotrichaceae</taxon>
        <taxon>Intestinibaculum</taxon>
    </lineage>
</organism>
<evidence type="ECO:0000313" key="7">
    <source>
        <dbReference type="EMBL" id="BBH27364.1"/>
    </source>
</evidence>
<dbReference type="Proteomes" id="UP000268059">
    <property type="component" value="Chromosome"/>
</dbReference>
<evidence type="ECO:0000313" key="8">
    <source>
        <dbReference type="Proteomes" id="UP000268059"/>
    </source>
</evidence>
<dbReference type="EMBL" id="AP019309">
    <property type="protein sequence ID" value="BBH25873.1"/>
    <property type="molecule type" value="Genomic_DNA"/>
</dbReference>
<dbReference type="EMBL" id="AP019309">
    <property type="protein sequence ID" value="BBH27364.1"/>
    <property type="molecule type" value="Genomic_DNA"/>
</dbReference>
<sequence length="519" mass="59901">MKLSYQTINGTLYAKIPGKSVRKNGKIVKQGAKHLGKVIDKENNIFFNKERGMFTYDPETGEFGEADESYVSDVQPDKRKRQRTILDYGDAYFVDQLIHHMGYDKVIDEISYKNKDTLYAMVAYYVISNAANCHANTWYEGSFESILYPKANLTSQRISDFMRSIGKSENVLKFFENHMKWIKENISSDKAIIIDSTGLPNSIHMPLTAISNHNGKVSNEARMITTLQRDTGYPLMFRIIPGNIVDMNTLIRSVNVLDNLGNIETDYILSDAGYYTLEDINELYRANIDFLMRLPEKYRLYRDLINKYGPELKQERNMVKYSDRVVYIKQIEVSIGDGHKAYAFLGYDLDQVDHEIHKCLNKSKEMSTMQIQKKLESMGYFVLISSLPFPIEEVLPAYYTRQLVEQYFDLSKGSSKLTPLRVHSEEAVRGHLLLSMIAATINVYIQKKTKKTATNQEGIFMGLRNQKCLVYKTVTSVEEPQKRANDIYNAFNISCPLSYTKRGSDWVPKFHLKRHEDEV</sequence>
<dbReference type="EMBL" id="AP019309">
    <property type="protein sequence ID" value="BBH25857.1"/>
    <property type="molecule type" value="Genomic_DNA"/>
</dbReference>
<dbReference type="PANTHER" id="PTHR34614:SF2">
    <property type="entry name" value="TRANSPOSASE IS4-LIKE DOMAIN-CONTAINING PROTEIN"/>
    <property type="match status" value="1"/>
</dbReference>
<evidence type="ECO:0000313" key="5">
    <source>
        <dbReference type="EMBL" id="BBH26944.1"/>
    </source>
</evidence>
<proteinExistence type="predicted"/>
<dbReference type="EMBL" id="AP019309">
    <property type="protein sequence ID" value="BBH25318.1"/>
    <property type="molecule type" value="Genomic_DNA"/>
</dbReference>
<feature type="domain" description="Transposase IS4-like" evidence="1">
    <location>
        <begin position="189"/>
        <end position="440"/>
    </location>
</feature>
<reference evidence="2 8" key="1">
    <citation type="submission" date="2018-11" db="EMBL/GenBank/DDBJ databases">
        <title>Novel Erysipelotrichaceae bacterium isolated from small intestine of a swine.</title>
        <authorList>
            <person name="Kim J.S."/>
            <person name="Choe H."/>
            <person name="Lee Y.R."/>
            <person name="Kim K.M."/>
            <person name="Park D.S."/>
        </authorList>
    </citation>
    <scope>NUCLEOTIDE SEQUENCE [LARGE SCALE GENOMIC DNA]</scope>
    <source>
        <strain evidence="2 8">SG0102</strain>
    </source>
</reference>
<evidence type="ECO:0000313" key="6">
    <source>
        <dbReference type="EMBL" id="BBH27321.1"/>
    </source>
</evidence>
<dbReference type="KEGG" id="ebm:SG0102_22550"/>
<dbReference type="RefSeq" id="WP_125118273.1">
    <property type="nucleotide sequence ID" value="NZ_AP019309.1"/>
</dbReference>
<dbReference type="Pfam" id="PF01609">
    <property type="entry name" value="DDE_Tnp_1"/>
    <property type="match status" value="1"/>
</dbReference>
<dbReference type="InParanoid" id="A0A3G9JM96"/>
<dbReference type="PANTHER" id="PTHR34614">
    <property type="match status" value="1"/>
</dbReference>
<keyword evidence="8" id="KW-1185">Reference proteome</keyword>
<dbReference type="KEGG" id="ebm:SG0102_02520"/>
<dbReference type="GO" id="GO:0003677">
    <property type="term" value="F:DNA binding"/>
    <property type="evidence" value="ECO:0007669"/>
    <property type="project" value="InterPro"/>
</dbReference>
<dbReference type="GO" id="GO:0004803">
    <property type="term" value="F:transposase activity"/>
    <property type="evidence" value="ECO:0007669"/>
    <property type="project" value="InterPro"/>
</dbReference>
<dbReference type="KEGG" id="ebm:SG0102_07910"/>
<evidence type="ECO:0000313" key="4">
    <source>
        <dbReference type="EMBL" id="BBH25873.1"/>
    </source>
</evidence>
<dbReference type="InterPro" id="IPR002559">
    <property type="entry name" value="Transposase_11"/>
</dbReference>
<evidence type="ECO:0000313" key="3">
    <source>
        <dbReference type="EMBL" id="BBH25857.1"/>
    </source>
</evidence>
<dbReference type="OrthoDB" id="2157903at2"/>
<dbReference type="EMBL" id="AP019309">
    <property type="protein sequence ID" value="BBH26944.1"/>
    <property type="molecule type" value="Genomic_DNA"/>
</dbReference>
<evidence type="ECO:0000259" key="1">
    <source>
        <dbReference type="Pfam" id="PF01609"/>
    </source>
</evidence>